<dbReference type="Proteomes" id="UP000054272">
    <property type="component" value="Unassembled WGS sequence"/>
</dbReference>
<reference evidence="1 2" key="1">
    <citation type="submission" date="2015-01" db="EMBL/GenBank/DDBJ databases">
        <title>The Genome Sequence of Cryptococcus gattii EJB2.</title>
        <authorList>
            <consortium name="The Broad Institute Genomics Platform"/>
            <person name="Cuomo C."/>
            <person name="Litvintseva A."/>
            <person name="Chen Y."/>
            <person name="Heitman J."/>
            <person name="Sun S."/>
            <person name="Springer D."/>
            <person name="Dromer F."/>
            <person name="Young S."/>
            <person name="Zeng Q."/>
            <person name="Gargeya S."/>
            <person name="Abouelleil A."/>
            <person name="Alvarado L."/>
            <person name="Chapman S.B."/>
            <person name="Gainer-Dewar J."/>
            <person name="Goldberg J."/>
            <person name="Griggs A."/>
            <person name="Gujja S."/>
            <person name="Hansen M."/>
            <person name="Howarth C."/>
            <person name="Imamovic A."/>
            <person name="Larimer J."/>
            <person name="Murphy C."/>
            <person name="Naylor J."/>
            <person name="Pearson M."/>
            <person name="Priest M."/>
            <person name="Roberts A."/>
            <person name="Saif S."/>
            <person name="Shea T."/>
            <person name="Sykes S."/>
            <person name="Wortman J."/>
            <person name="Nusbaum C."/>
            <person name="Birren B."/>
        </authorList>
    </citation>
    <scope>NUCLEOTIDE SEQUENCE [LARGE SCALE GENOMIC DNA]</scope>
    <source>
        <strain evidence="1 2">EJB2</strain>
    </source>
</reference>
<dbReference type="EMBL" id="KN848550">
    <property type="protein sequence ID" value="KIR82734.1"/>
    <property type="molecule type" value="Genomic_DNA"/>
</dbReference>
<evidence type="ECO:0000313" key="1">
    <source>
        <dbReference type="EMBL" id="KIR82734.1"/>
    </source>
</evidence>
<protein>
    <submittedName>
        <fullName evidence="1">Uncharacterized protein</fullName>
    </submittedName>
</protein>
<sequence length="131" mass="13999">MNPGTAPSIYSLQEKNVKSSRAIIANNALPDKEMVLAPKFVPFHKLDSCTGFIAMRATSAGGGEPLFEVVEQAIDGSLDGHCTHLSSLGGSNAVNHHIDSRGERSTAVATYALKLHQTCIVLQQLFHQLTA</sequence>
<proteinExistence type="predicted"/>
<name>A0ABR5C4Y9_9TREE</name>
<accession>A0ABR5C4Y9</accession>
<keyword evidence="2" id="KW-1185">Reference proteome</keyword>
<gene>
    <name evidence="1" type="ORF">I306_00180</name>
</gene>
<evidence type="ECO:0000313" key="2">
    <source>
        <dbReference type="Proteomes" id="UP000054272"/>
    </source>
</evidence>
<organism evidence="1 2">
    <name type="scientific">Cryptococcus gattii EJB2</name>
    <dbReference type="NCBI Taxonomy" id="1296103"/>
    <lineage>
        <taxon>Eukaryota</taxon>
        <taxon>Fungi</taxon>
        <taxon>Dikarya</taxon>
        <taxon>Basidiomycota</taxon>
        <taxon>Agaricomycotina</taxon>
        <taxon>Tremellomycetes</taxon>
        <taxon>Tremellales</taxon>
        <taxon>Cryptococcaceae</taxon>
        <taxon>Cryptococcus</taxon>
        <taxon>Cryptococcus gattii species complex</taxon>
    </lineage>
</organism>